<protein>
    <submittedName>
        <fullName evidence="6">Interferon-induced transmembrane protein</fullName>
    </submittedName>
</protein>
<evidence type="ECO:0000256" key="2">
    <source>
        <dbReference type="ARBA" id="ARBA00022692"/>
    </source>
</evidence>
<dbReference type="GO" id="GO:0016020">
    <property type="term" value="C:membrane"/>
    <property type="evidence" value="ECO:0007669"/>
    <property type="project" value="UniProtKB-SubCell"/>
</dbReference>
<dbReference type="PANTHER" id="PTHR14948">
    <property type="entry name" value="NG5"/>
    <property type="match status" value="1"/>
</dbReference>
<dbReference type="AlphaFoldDB" id="A0A562V1E0"/>
<keyword evidence="4 5" id="KW-0472">Membrane</keyword>
<dbReference type="Pfam" id="PF04505">
    <property type="entry name" value="CD225"/>
    <property type="match status" value="1"/>
</dbReference>
<dbReference type="Proteomes" id="UP000321617">
    <property type="component" value="Unassembled WGS sequence"/>
</dbReference>
<name>A0A562V1E0_9ACTN</name>
<accession>A0A562V1E0</accession>
<keyword evidence="7" id="KW-1185">Reference proteome</keyword>
<evidence type="ECO:0000313" key="6">
    <source>
        <dbReference type="EMBL" id="TWJ11617.1"/>
    </source>
</evidence>
<dbReference type="InterPro" id="IPR007593">
    <property type="entry name" value="CD225/Dispanin_fam"/>
</dbReference>
<organism evidence="6 7">
    <name type="scientific">Stackebrandtia albiflava</name>
    <dbReference type="NCBI Taxonomy" id="406432"/>
    <lineage>
        <taxon>Bacteria</taxon>
        <taxon>Bacillati</taxon>
        <taxon>Actinomycetota</taxon>
        <taxon>Actinomycetes</taxon>
        <taxon>Glycomycetales</taxon>
        <taxon>Glycomycetaceae</taxon>
        <taxon>Stackebrandtia</taxon>
    </lineage>
</organism>
<sequence length="93" mass="9843">MSTPMDRLQRPIGPPAPPTYLAPAIIATLFCCLIPGIVAIVYAAKVEGTHAAGHHEDARRYSALAKGWLITSVALGLVAIIVVLLSRVPDSAW</sequence>
<evidence type="ECO:0000256" key="5">
    <source>
        <dbReference type="SAM" id="Phobius"/>
    </source>
</evidence>
<evidence type="ECO:0000313" key="7">
    <source>
        <dbReference type="Proteomes" id="UP000321617"/>
    </source>
</evidence>
<feature type="transmembrane region" description="Helical" evidence="5">
    <location>
        <begin position="65"/>
        <end position="85"/>
    </location>
</feature>
<dbReference type="RefSeq" id="WP_147137976.1">
    <property type="nucleotide sequence ID" value="NZ_BAABIJ010000002.1"/>
</dbReference>
<evidence type="ECO:0000256" key="4">
    <source>
        <dbReference type="ARBA" id="ARBA00023136"/>
    </source>
</evidence>
<comment type="subcellular location">
    <subcellularLocation>
        <location evidence="1">Membrane</location>
    </subcellularLocation>
</comment>
<gene>
    <name evidence="6" type="ORF">LX16_2343</name>
</gene>
<dbReference type="PANTHER" id="PTHR14948:SF25">
    <property type="entry name" value="DUF4190 DOMAIN-CONTAINING PROTEIN"/>
    <property type="match status" value="1"/>
</dbReference>
<dbReference type="InterPro" id="IPR051423">
    <property type="entry name" value="CD225/Dispanin"/>
</dbReference>
<dbReference type="OrthoDB" id="9815705at2"/>
<evidence type="ECO:0000256" key="1">
    <source>
        <dbReference type="ARBA" id="ARBA00004370"/>
    </source>
</evidence>
<comment type="caution">
    <text evidence="6">The sequence shown here is derived from an EMBL/GenBank/DDBJ whole genome shotgun (WGS) entry which is preliminary data.</text>
</comment>
<reference evidence="6 7" key="1">
    <citation type="journal article" date="2013" name="Stand. Genomic Sci.">
        <title>Genomic Encyclopedia of Type Strains, Phase I: The one thousand microbial genomes (KMG-I) project.</title>
        <authorList>
            <person name="Kyrpides N.C."/>
            <person name="Woyke T."/>
            <person name="Eisen J.A."/>
            <person name="Garrity G."/>
            <person name="Lilburn T.G."/>
            <person name="Beck B.J."/>
            <person name="Whitman W.B."/>
            <person name="Hugenholtz P."/>
            <person name="Klenk H.P."/>
        </authorList>
    </citation>
    <scope>NUCLEOTIDE SEQUENCE [LARGE SCALE GENOMIC DNA]</scope>
    <source>
        <strain evidence="6 7">DSM 45044</strain>
    </source>
</reference>
<feature type="transmembrane region" description="Helical" evidence="5">
    <location>
        <begin position="20"/>
        <end position="44"/>
    </location>
</feature>
<keyword evidence="3 5" id="KW-1133">Transmembrane helix</keyword>
<dbReference type="EMBL" id="VLLL01000006">
    <property type="protein sequence ID" value="TWJ11617.1"/>
    <property type="molecule type" value="Genomic_DNA"/>
</dbReference>
<proteinExistence type="predicted"/>
<keyword evidence="2 5" id="KW-0812">Transmembrane</keyword>
<evidence type="ECO:0000256" key="3">
    <source>
        <dbReference type="ARBA" id="ARBA00022989"/>
    </source>
</evidence>